<geneLocation type="plasmid" evidence="2 3">
    <name>unnamed3</name>
</geneLocation>
<evidence type="ECO:0000256" key="1">
    <source>
        <dbReference type="SAM" id="MobiDB-lite"/>
    </source>
</evidence>
<organism evidence="2 3">
    <name type="scientific">Komagataeibacter saccharivorans</name>
    <dbReference type="NCBI Taxonomy" id="265959"/>
    <lineage>
        <taxon>Bacteria</taxon>
        <taxon>Pseudomonadati</taxon>
        <taxon>Pseudomonadota</taxon>
        <taxon>Alphaproteobacteria</taxon>
        <taxon>Acetobacterales</taxon>
        <taxon>Acetobacteraceae</taxon>
        <taxon>Komagataeibacter</taxon>
    </lineage>
</organism>
<evidence type="ECO:0000313" key="2">
    <source>
        <dbReference type="EMBL" id="AXY24136.1"/>
    </source>
</evidence>
<gene>
    <name evidence="2" type="ORF">CD178_03392</name>
</gene>
<proteinExistence type="predicted"/>
<keyword evidence="3" id="KW-1185">Reference proteome</keyword>
<evidence type="ECO:0000313" key="3">
    <source>
        <dbReference type="Proteomes" id="UP000264120"/>
    </source>
</evidence>
<keyword evidence="2" id="KW-0614">Plasmid</keyword>
<dbReference type="EMBL" id="CP023039">
    <property type="protein sequence ID" value="AXY24136.1"/>
    <property type="molecule type" value="Genomic_DNA"/>
</dbReference>
<name>A0A347WGZ3_9PROT</name>
<feature type="region of interest" description="Disordered" evidence="1">
    <location>
        <begin position="1"/>
        <end position="23"/>
    </location>
</feature>
<protein>
    <submittedName>
        <fullName evidence="2">Uncharacterized protein</fullName>
    </submittedName>
</protein>
<dbReference type="Proteomes" id="UP000264120">
    <property type="component" value="Plasmid unnamed3"/>
</dbReference>
<reference evidence="2 3" key="1">
    <citation type="submission" date="2017-08" db="EMBL/GenBank/DDBJ databases">
        <title>Complete genome sequence of Gluconacetobacter saccharivorans CV1 isolated from Fermented Vinegar.</title>
        <authorList>
            <person name="Kim S.-Y."/>
        </authorList>
    </citation>
    <scope>NUCLEOTIDE SEQUENCE [LARGE SCALE GENOMIC DNA]</scope>
    <source>
        <strain evidence="2 3">CV1</strain>
        <plasmid evidence="2 3">unnamed3</plasmid>
    </source>
</reference>
<dbReference type="RefSeq" id="WP_162900561.1">
    <property type="nucleotide sequence ID" value="NZ_CP023039.1"/>
</dbReference>
<dbReference type="AlphaFoldDB" id="A0A347WGZ3"/>
<dbReference type="KEGG" id="ksc:CD178_03392"/>
<accession>A0A347WGZ3</accession>
<sequence>MSVTGKPAMQTKATAPRTPGHAWAHQCETCGEGAAFGCADRQGVTHWFCGDHRREGERRTRRV</sequence>